<dbReference type="AlphaFoldDB" id="A0A512IVV4"/>
<protein>
    <submittedName>
        <fullName evidence="2">Uncharacterized protein</fullName>
    </submittedName>
</protein>
<dbReference type="OrthoDB" id="7909136at2"/>
<proteinExistence type="predicted"/>
<dbReference type="EMBL" id="BJZT01000049">
    <property type="protein sequence ID" value="GEP01729.1"/>
    <property type="molecule type" value="Genomic_DNA"/>
</dbReference>
<comment type="caution">
    <text evidence="2">The sequence shown here is derived from an EMBL/GenBank/DDBJ whole genome shotgun (WGS) entry which is preliminary data.</text>
</comment>
<evidence type="ECO:0000313" key="3">
    <source>
        <dbReference type="Proteomes" id="UP000321258"/>
    </source>
</evidence>
<reference evidence="2 3" key="1">
    <citation type="submission" date="2019-07" db="EMBL/GenBank/DDBJ databases">
        <title>Whole genome shotgun sequence of Methylobacterium haplocladii NBRC 107714.</title>
        <authorList>
            <person name="Hosoyama A."/>
            <person name="Uohara A."/>
            <person name="Ohji S."/>
            <person name="Ichikawa N."/>
        </authorList>
    </citation>
    <scope>NUCLEOTIDE SEQUENCE [LARGE SCALE GENOMIC DNA]</scope>
    <source>
        <strain evidence="2 3">NBRC 107714</strain>
    </source>
</reference>
<evidence type="ECO:0000313" key="2">
    <source>
        <dbReference type="EMBL" id="GEP01729.1"/>
    </source>
</evidence>
<organism evidence="2 3">
    <name type="scientific">Methylobacterium haplocladii</name>
    <dbReference type="NCBI Taxonomy" id="1176176"/>
    <lineage>
        <taxon>Bacteria</taxon>
        <taxon>Pseudomonadati</taxon>
        <taxon>Pseudomonadota</taxon>
        <taxon>Alphaproteobacteria</taxon>
        <taxon>Hyphomicrobiales</taxon>
        <taxon>Methylobacteriaceae</taxon>
        <taxon>Methylobacterium</taxon>
    </lineage>
</organism>
<dbReference type="RefSeq" id="WP_147082301.1">
    <property type="nucleotide sequence ID" value="NZ_BJZT01000049.1"/>
</dbReference>
<keyword evidence="3" id="KW-1185">Reference proteome</keyword>
<evidence type="ECO:0000256" key="1">
    <source>
        <dbReference type="SAM" id="MobiDB-lite"/>
    </source>
</evidence>
<feature type="region of interest" description="Disordered" evidence="1">
    <location>
        <begin position="1"/>
        <end position="22"/>
    </location>
</feature>
<accession>A0A512IVV4</accession>
<sequence>MQVETTIAADTPPFPKPGRHPGFSSFKTIRPILYPARWHRDLLIQATLDPAIEAIGQVFGAEAGRDELNLDLILGGTRVLVAAMHDGDGRLLQERRPGAVVLAKSTVLAEPRAADARAVWATRGLAVQPGDRLRILIASEDGGSHPIRELAACVRHPDADPFETVLSLVCRGDLLIDMKDGLQPEAGIRRRVSARDTVELFPDRRL</sequence>
<gene>
    <name evidence="2" type="ORF">MHA02_41160</name>
</gene>
<name>A0A512IVV4_9HYPH</name>
<dbReference type="Proteomes" id="UP000321258">
    <property type="component" value="Unassembled WGS sequence"/>
</dbReference>